<protein>
    <recommendedName>
        <fullName evidence="1">ESAT-6-like protein</fullName>
    </recommendedName>
</protein>
<dbReference type="InterPro" id="IPR010310">
    <property type="entry name" value="T7SS_ESAT-6-like"/>
</dbReference>
<dbReference type="Proteomes" id="UP000037288">
    <property type="component" value="Unassembled WGS sequence"/>
</dbReference>
<sequence>MEITYAGVTEAANQVKSSADAIHSQLESLDARVKDVVSHWDGETREAFHARHQGWDANVKDMHQTLLTIASKLHEAVSGYSANDRRQAGRFGG</sequence>
<organism evidence="2 3">
    <name type="scientific">Streptomyces caatingaensis</name>
    <dbReference type="NCBI Taxonomy" id="1678637"/>
    <lineage>
        <taxon>Bacteria</taxon>
        <taxon>Bacillati</taxon>
        <taxon>Actinomycetota</taxon>
        <taxon>Actinomycetes</taxon>
        <taxon>Kitasatosporales</taxon>
        <taxon>Streptomycetaceae</taxon>
        <taxon>Streptomyces</taxon>
    </lineage>
</organism>
<dbReference type="InterPro" id="IPR036689">
    <property type="entry name" value="ESAT-6-like_sf"/>
</dbReference>
<dbReference type="PATRIC" id="fig|1678637.3.peg.4080"/>
<dbReference type="STRING" id="1678637.AC230_18980"/>
<name>A0A0K9XCU5_9ACTN</name>
<dbReference type="AlphaFoldDB" id="A0A0K9XCU5"/>
<reference evidence="3" key="1">
    <citation type="submission" date="2015-07" db="EMBL/GenBank/DDBJ databases">
        <title>Draft genome sequence of Streptomyces sp. CMAA 1322, a bacterium isolated from Caatinga biome, from dry forest semiarid of Brazil.</title>
        <authorList>
            <person name="Santos S.N."/>
            <person name="Gacesa R."/>
            <person name="Taketani R.G."/>
            <person name="Long P.F."/>
            <person name="Melo I.S."/>
        </authorList>
    </citation>
    <scope>NUCLEOTIDE SEQUENCE [LARGE SCALE GENOMIC DNA]</scope>
    <source>
        <strain evidence="3">CMAA 1322</strain>
    </source>
</reference>
<evidence type="ECO:0000313" key="3">
    <source>
        <dbReference type="Proteomes" id="UP000037288"/>
    </source>
</evidence>
<dbReference type="OrthoDB" id="3192437at2"/>
<accession>A0A0K9XCU5</accession>
<keyword evidence="3" id="KW-1185">Reference proteome</keyword>
<comment type="similarity">
    <text evidence="1">Belongs to the WXG100 family.</text>
</comment>
<gene>
    <name evidence="2" type="ORF">AC230_18980</name>
</gene>
<dbReference type="RefSeq" id="WP_049717449.1">
    <property type="nucleotide sequence ID" value="NZ_LFXA01000011.1"/>
</dbReference>
<dbReference type="EMBL" id="LFXA01000011">
    <property type="protein sequence ID" value="KNB51204.1"/>
    <property type="molecule type" value="Genomic_DNA"/>
</dbReference>
<comment type="caution">
    <text evidence="2">The sequence shown here is derived from an EMBL/GenBank/DDBJ whole genome shotgun (WGS) entry which is preliminary data.</text>
</comment>
<evidence type="ECO:0000256" key="1">
    <source>
        <dbReference type="RuleBase" id="RU362001"/>
    </source>
</evidence>
<dbReference type="Gene3D" id="1.10.287.1060">
    <property type="entry name" value="ESAT-6-like"/>
    <property type="match status" value="1"/>
</dbReference>
<proteinExistence type="inferred from homology"/>
<evidence type="ECO:0000313" key="2">
    <source>
        <dbReference type="EMBL" id="KNB51204.1"/>
    </source>
</evidence>
<dbReference type="NCBIfam" id="TIGR03930">
    <property type="entry name" value="WXG100_ESAT6"/>
    <property type="match status" value="1"/>
</dbReference>
<dbReference type="Pfam" id="PF06013">
    <property type="entry name" value="WXG100"/>
    <property type="match status" value="1"/>
</dbReference>
<dbReference type="SUPFAM" id="SSF140453">
    <property type="entry name" value="EsxAB dimer-like"/>
    <property type="match status" value="1"/>
</dbReference>